<dbReference type="SMART" id="SM00427">
    <property type="entry name" value="H2B"/>
    <property type="match status" value="1"/>
</dbReference>
<gene>
    <name evidence="3" type="ORF">OBRU01_25663</name>
</gene>
<dbReference type="PRINTS" id="PR00621">
    <property type="entry name" value="HISTONEH2B"/>
</dbReference>
<dbReference type="EMBL" id="JTDY01010961">
    <property type="protein sequence ID" value="KOB57838.1"/>
    <property type="molecule type" value="Genomic_DNA"/>
</dbReference>
<evidence type="ECO:0000256" key="1">
    <source>
        <dbReference type="ARBA" id="ARBA00006846"/>
    </source>
</evidence>
<accession>A0A0L7K450</accession>
<feature type="domain" description="Core Histone H2A/H2B/H3" evidence="2">
    <location>
        <begin position="22"/>
        <end position="98"/>
    </location>
</feature>
<name>A0A0L7K450_OPEBR</name>
<protein>
    <submittedName>
        <fullName evidence="3">Putative histone cluster 3, H2bb</fullName>
    </submittedName>
</protein>
<dbReference type="GO" id="GO:0046982">
    <property type="term" value="F:protein heterodimerization activity"/>
    <property type="evidence" value="ECO:0007669"/>
    <property type="project" value="InterPro"/>
</dbReference>
<dbReference type="GO" id="GO:0000786">
    <property type="term" value="C:nucleosome"/>
    <property type="evidence" value="ECO:0007669"/>
    <property type="project" value="InterPro"/>
</dbReference>
<evidence type="ECO:0000313" key="3">
    <source>
        <dbReference type="EMBL" id="KOB57838.1"/>
    </source>
</evidence>
<dbReference type="InterPro" id="IPR000558">
    <property type="entry name" value="Histone_H2B"/>
</dbReference>
<keyword evidence="4" id="KW-1185">Reference proteome</keyword>
<proteinExistence type="inferred from homology"/>
<dbReference type="GO" id="GO:0003677">
    <property type="term" value="F:DNA binding"/>
    <property type="evidence" value="ECO:0007669"/>
    <property type="project" value="InterPro"/>
</dbReference>
<dbReference type="Pfam" id="PF00125">
    <property type="entry name" value="Histone"/>
    <property type="match status" value="1"/>
</dbReference>
<dbReference type="OrthoDB" id="1166527at2759"/>
<dbReference type="InterPro" id="IPR009072">
    <property type="entry name" value="Histone-fold"/>
</dbReference>
<evidence type="ECO:0000259" key="2">
    <source>
        <dbReference type="Pfam" id="PF00125"/>
    </source>
</evidence>
<dbReference type="SUPFAM" id="SSF47113">
    <property type="entry name" value="Histone-fold"/>
    <property type="match status" value="1"/>
</dbReference>
<dbReference type="PANTHER" id="PTHR23428">
    <property type="entry name" value="HISTONE H2B"/>
    <property type="match status" value="1"/>
</dbReference>
<dbReference type="Gene3D" id="1.10.20.10">
    <property type="entry name" value="Histone, subunit A"/>
    <property type="match status" value="1"/>
</dbReference>
<comment type="caution">
    <text evidence="3">The sequence shown here is derived from an EMBL/GenBank/DDBJ whole genome shotgun (WGS) entry which is preliminary data.</text>
</comment>
<dbReference type="InterPro" id="IPR007125">
    <property type="entry name" value="H2A/H2B/H3"/>
</dbReference>
<dbReference type="AlphaFoldDB" id="A0A0L7K450"/>
<dbReference type="STRING" id="104452.A0A0L7K450"/>
<comment type="similarity">
    <text evidence="1">Belongs to the histone H2B family.</text>
</comment>
<reference evidence="3 4" key="1">
    <citation type="journal article" date="2015" name="Genome Biol. Evol.">
        <title>The genome of winter moth (Operophtera brumata) provides a genomic perspective on sexual dimorphism and phenology.</title>
        <authorList>
            <person name="Derks M.F."/>
            <person name="Smit S."/>
            <person name="Salis L."/>
            <person name="Schijlen E."/>
            <person name="Bossers A."/>
            <person name="Mateman C."/>
            <person name="Pijl A.S."/>
            <person name="de Ridder D."/>
            <person name="Groenen M.A."/>
            <person name="Visser M.E."/>
            <person name="Megens H.J."/>
        </authorList>
    </citation>
    <scope>NUCLEOTIDE SEQUENCE [LARGE SCALE GENOMIC DNA]</scope>
    <source>
        <strain evidence="3">WM2013NL</strain>
        <tissue evidence="3">Head and thorax</tissue>
    </source>
</reference>
<organism evidence="3 4">
    <name type="scientific">Operophtera brumata</name>
    <name type="common">Winter moth</name>
    <name type="synonym">Phalaena brumata</name>
    <dbReference type="NCBI Taxonomy" id="104452"/>
    <lineage>
        <taxon>Eukaryota</taxon>
        <taxon>Metazoa</taxon>
        <taxon>Ecdysozoa</taxon>
        <taxon>Arthropoda</taxon>
        <taxon>Hexapoda</taxon>
        <taxon>Insecta</taxon>
        <taxon>Pterygota</taxon>
        <taxon>Neoptera</taxon>
        <taxon>Endopterygota</taxon>
        <taxon>Lepidoptera</taxon>
        <taxon>Glossata</taxon>
        <taxon>Ditrysia</taxon>
        <taxon>Geometroidea</taxon>
        <taxon>Geometridae</taxon>
        <taxon>Larentiinae</taxon>
        <taxon>Operophtera</taxon>
    </lineage>
</organism>
<sequence length="127" mass="14431">MAPPKPPKKPLKSMEKPVVKPIVKKIKKKNYQSFSIYIFKLLRSLSELNLGISRKTMLIMNDFVNQFLEILAVEAATLVRDGKNSTLGRREIESAVKLVIPGELAKHANIEGKKAILMFDNDKKKRK</sequence>
<evidence type="ECO:0000313" key="4">
    <source>
        <dbReference type="Proteomes" id="UP000037510"/>
    </source>
</evidence>
<dbReference type="Proteomes" id="UP000037510">
    <property type="component" value="Unassembled WGS sequence"/>
</dbReference>
<dbReference type="GO" id="GO:0030527">
    <property type="term" value="F:structural constituent of chromatin"/>
    <property type="evidence" value="ECO:0007669"/>
    <property type="project" value="InterPro"/>
</dbReference>
<dbReference type="CDD" id="cd22910">
    <property type="entry name" value="HFD_H2B"/>
    <property type="match status" value="1"/>
</dbReference>